<evidence type="ECO:0000256" key="1">
    <source>
        <dbReference type="ARBA" id="ARBA00005755"/>
    </source>
</evidence>
<sequence>MGYNMPCKKTIDWNDRIKCPDCKIQFQSHDCFEAHKHRACKHRKVCGKCFKLYNAIKNVHVCGHFYCRECKSSHPKNSKAKGEFHCYIQKAKINKKTDFAPILKIYYDFETVQTLKLIVTKKVRPYPNFDNLNSSNETFETPYLDDVTDAHPHHNEHADHHNIQSNPRIRFEVNNDENGFSRIRDTIELEDEFFNVVNNETSTLTNKNVHQVNTASCLVKCSKCFYETNLTLGCDLCNLNKIITWTSVPNAKPGVFFCDENEDQYPVNLFRDFIIDLSNKQPFTKIILYAHNSSRFDGHLLNRSFVKLGYAPQTIYRGFSIIQSIFKANGSIGCNIFLRDTIKLAPISLAKFAECFGIEDGIAKFEMFPYLLNEPKNYLSKLNMLPAKKYYGYDLMTTKKRAEFDQKYEEENIKMLLENRQFVFVDEIIKYVEMDVITLYR</sequence>
<reference evidence="11" key="1">
    <citation type="submission" date="2022-11" db="UniProtKB">
        <authorList>
            <consortium name="WormBaseParasite"/>
        </authorList>
    </citation>
    <scope>IDENTIFICATION</scope>
</reference>
<evidence type="ECO:0000259" key="9">
    <source>
        <dbReference type="Pfam" id="PF03175"/>
    </source>
</evidence>
<evidence type="ECO:0000313" key="11">
    <source>
        <dbReference type="WBParaSite" id="PSU_v2.g8553.t1"/>
    </source>
</evidence>
<evidence type="ECO:0000313" key="10">
    <source>
        <dbReference type="Proteomes" id="UP000887577"/>
    </source>
</evidence>
<evidence type="ECO:0000256" key="8">
    <source>
        <dbReference type="ARBA" id="ARBA00049244"/>
    </source>
</evidence>
<dbReference type="InterPro" id="IPR004868">
    <property type="entry name" value="DNA-dir_DNA_pol_B_mt/vir"/>
</dbReference>
<keyword evidence="4" id="KW-0548">Nucleotidyltransferase</keyword>
<evidence type="ECO:0000256" key="5">
    <source>
        <dbReference type="ARBA" id="ARBA00022705"/>
    </source>
</evidence>
<evidence type="ECO:0000256" key="4">
    <source>
        <dbReference type="ARBA" id="ARBA00022695"/>
    </source>
</evidence>
<dbReference type="WBParaSite" id="PSU_v2.g8553.t1">
    <property type="protein sequence ID" value="PSU_v2.g8553.t1"/>
    <property type="gene ID" value="PSU_v2.g8553"/>
</dbReference>
<comment type="similarity">
    <text evidence="1">Belongs to the DNA polymerase type-B family.</text>
</comment>
<keyword evidence="10" id="KW-1185">Reference proteome</keyword>
<dbReference type="AlphaFoldDB" id="A0A914Z784"/>
<dbReference type="Pfam" id="PF03175">
    <property type="entry name" value="DNA_pol_B_2"/>
    <property type="match status" value="1"/>
</dbReference>
<evidence type="ECO:0000256" key="2">
    <source>
        <dbReference type="ARBA" id="ARBA00012417"/>
    </source>
</evidence>
<feature type="domain" description="DNA-directed DNA polymerase family B mitochondria/virus" evidence="9">
    <location>
        <begin position="286"/>
        <end position="440"/>
    </location>
</feature>
<dbReference type="Proteomes" id="UP000887577">
    <property type="component" value="Unplaced"/>
</dbReference>
<dbReference type="GO" id="GO:0003887">
    <property type="term" value="F:DNA-directed DNA polymerase activity"/>
    <property type="evidence" value="ECO:0007669"/>
    <property type="project" value="UniProtKB-KW"/>
</dbReference>
<dbReference type="InterPro" id="IPR012337">
    <property type="entry name" value="RNaseH-like_sf"/>
</dbReference>
<dbReference type="EC" id="2.7.7.7" evidence="2"/>
<proteinExistence type="inferred from homology"/>
<keyword evidence="3" id="KW-0808">Transferase</keyword>
<protein>
    <recommendedName>
        <fullName evidence="2">DNA-directed DNA polymerase</fullName>
        <ecNumber evidence="2">2.7.7.7</ecNumber>
    </recommendedName>
</protein>
<dbReference type="InterPro" id="IPR036397">
    <property type="entry name" value="RNaseH_sf"/>
</dbReference>
<dbReference type="GO" id="GO:0000166">
    <property type="term" value="F:nucleotide binding"/>
    <property type="evidence" value="ECO:0007669"/>
    <property type="project" value="InterPro"/>
</dbReference>
<dbReference type="SUPFAM" id="SSF53098">
    <property type="entry name" value="Ribonuclease H-like"/>
    <property type="match status" value="1"/>
</dbReference>
<keyword evidence="6" id="KW-0239">DNA-directed DNA polymerase</keyword>
<keyword evidence="5" id="KW-0235">DNA replication</keyword>
<accession>A0A914Z784</accession>
<dbReference type="GO" id="GO:0006260">
    <property type="term" value="P:DNA replication"/>
    <property type="evidence" value="ECO:0007669"/>
    <property type="project" value="UniProtKB-KW"/>
</dbReference>
<name>A0A914Z784_9BILA</name>
<organism evidence="10 11">
    <name type="scientific">Panagrolaimus superbus</name>
    <dbReference type="NCBI Taxonomy" id="310955"/>
    <lineage>
        <taxon>Eukaryota</taxon>
        <taxon>Metazoa</taxon>
        <taxon>Ecdysozoa</taxon>
        <taxon>Nematoda</taxon>
        <taxon>Chromadorea</taxon>
        <taxon>Rhabditida</taxon>
        <taxon>Tylenchina</taxon>
        <taxon>Panagrolaimomorpha</taxon>
        <taxon>Panagrolaimoidea</taxon>
        <taxon>Panagrolaimidae</taxon>
        <taxon>Panagrolaimus</taxon>
    </lineage>
</organism>
<comment type="catalytic activity">
    <reaction evidence="8">
        <text>DNA(n) + a 2'-deoxyribonucleoside 5'-triphosphate = DNA(n+1) + diphosphate</text>
        <dbReference type="Rhea" id="RHEA:22508"/>
        <dbReference type="Rhea" id="RHEA-COMP:17339"/>
        <dbReference type="Rhea" id="RHEA-COMP:17340"/>
        <dbReference type="ChEBI" id="CHEBI:33019"/>
        <dbReference type="ChEBI" id="CHEBI:61560"/>
        <dbReference type="ChEBI" id="CHEBI:173112"/>
        <dbReference type="EC" id="2.7.7.7"/>
    </reaction>
</comment>
<evidence type="ECO:0000256" key="7">
    <source>
        <dbReference type="ARBA" id="ARBA00023125"/>
    </source>
</evidence>
<evidence type="ECO:0000256" key="6">
    <source>
        <dbReference type="ARBA" id="ARBA00022932"/>
    </source>
</evidence>
<dbReference type="GO" id="GO:0003677">
    <property type="term" value="F:DNA binding"/>
    <property type="evidence" value="ECO:0007669"/>
    <property type="project" value="UniProtKB-KW"/>
</dbReference>
<evidence type="ECO:0000256" key="3">
    <source>
        <dbReference type="ARBA" id="ARBA00022679"/>
    </source>
</evidence>
<keyword evidence="7" id="KW-0238">DNA-binding</keyword>
<dbReference type="Gene3D" id="3.30.420.10">
    <property type="entry name" value="Ribonuclease H-like superfamily/Ribonuclease H"/>
    <property type="match status" value="1"/>
</dbReference>